<protein>
    <recommendedName>
        <fullName evidence="4">Integral membrane protein</fullName>
    </recommendedName>
</protein>
<dbReference type="Proteomes" id="UP000621266">
    <property type="component" value="Unassembled WGS sequence"/>
</dbReference>
<name>A0ABQ7F9I3_9ACTN</name>
<evidence type="ECO:0000256" key="1">
    <source>
        <dbReference type="SAM" id="Phobius"/>
    </source>
</evidence>
<proteinExistence type="predicted"/>
<feature type="transmembrane region" description="Helical" evidence="1">
    <location>
        <begin position="86"/>
        <end position="102"/>
    </location>
</feature>
<keyword evidence="1" id="KW-1133">Transmembrane helix</keyword>
<reference evidence="2 3" key="1">
    <citation type="submission" date="2019-10" db="EMBL/GenBank/DDBJ databases">
        <title>Streptomyces tenebrisbrunneis sp.nov., an endogenous actinomycete isolated from of Lycium ruthenicum.</title>
        <authorList>
            <person name="Ma L."/>
        </authorList>
    </citation>
    <scope>NUCLEOTIDE SEQUENCE [LARGE SCALE GENOMIC DNA]</scope>
    <source>
        <strain evidence="2 3">TRM 66187</strain>
    </source>
</reference>
<accession>A0ABQ7F9I3</accession>
<comment type="caution">
    <text evidence="2">The sequence shown here is derived from an EMBL/GenBank/DDBJ whole genome shotgun (WGS) entry which is preliminary data.</text>
</comment>
<feature type="transmembrane region" description="Helical" evidence="1">
    <location>
        <begin position="21"/>
        <end position="43"/>
    </location>
</feature>
<keyword evidence="3" id="KW-1185">Reference proteome</keyword>
<feature type="transmembrane region" description="Helical" evidence="1">
    <location>
        <begin position="108"/>
        <end position="126"/>
    </location>
</feature>
<gene>
    <name evidence="2" type="ORF">GCU69_32110</name>
</gene>
<dbReference type="RefSeq" id="WP_156207939.1">
    <property type="nucleotide sequence ID" value="NZ_WHPN01000429.1"/>
</dbReference>
<keyword evidence="1" id="KW-0812">Transmembrane</keyword>
<sequence length="132" mass="14270">MPNTSRNFPVRGGIMHRLGGGVVAAARLCVIAPFGSVLVYMLLYAVSPSSFTTAWMWLQRAVVAAGILGLLYIFVKNPWHANRPPMLTHALAVSFILVVPATVTGFWPAAACAIVTPLLVAGFFIAERYRRA</sequence>
<organism evidence="2 3">
    <name type="scientific">Streptomyces lycii</name>
    <dbReference type="NCBI Taxonomy" id="2654337"/>
    <lineage>
        <taxon>Bacteria</taxon>
        <taxon>Bacillati</taxon>
        <taxon>Actinomycetota</taxon>
        <taxon>Actinomycetes</taxon>
        <taxon>Kitasatosporales</taxon>
        <taxon>Streptomycetaceae</taxon>
        <taxon>Streptomyces</taxon>
    </lineage>
</organism>
<dbReference type="EMBL" id="WHPN01000429">
    <property type="protein sequence ID" value="KAF4405092.1"/>
    <property type="molecule type" value="Genomic_DNA"/>
</dbReference>
<keyword evidence="1" id="KW-0472">Membrane</keyword>
<evidence type="ECO:0008006" key="4">
    <source>
        <dbReference type="Google" id="ProtNLM"/>
    </source>
</evidence>
<feature type="transmembrane region" description="Helical" evidence="1">
    <location>
        <begin position="55"/>
        <end position="74"/>
    </location>
</feature>
<evidence type="ECO:0000313" key="2">
    <source>
        <dbReference type="EMBL" id="KAF4405092.1"/>
    </source>
</evidence>
<evidence type="ECO:0000313" key="3">
    <source>
        <dbReference type="Proteomes" id="UP000621266"/>
    </source>
</evidence>